<dbReference type="RefSeq" id="XP_033595302.1">
    <property type="nucleotide sequence ID" value="XM_033749718.1"/>
</dbReference>
<feature type="chain" id="PRO_5025582070" evidence="2">
    <location>
        <begin position="23"/>
        <end position="235"/>
    </location>
</feature>
<feature type="compositionally biased region" description="Polar residues" evidence="1">
    <location>
        <begin position="140"/>
        <end position="151"/>
    </location>
</feature>
<keyword evidence="4" id="KW-1185">Reference proteome</keyword>
<dbReference type="AlphaFoldDB" id="A0A6A6VUC7"/>
<dbReference type="Proteomes" id="UP000799437">
    <property type="component" value="Unassembled WGS sequence"/>
</dbReference>
<feature type="region of interest" description="Disordered" evidence="1">
    <location>
        <begin position="125"/>
        <end position="151"/>
    </location>
</feature>
<organism evidence="3 4">
    <name type="scientific">Pseudovirgaria hyperparasitica</name>
    <dbReference type="NCBI Taxonomy" id="470096"/>
    <lineage>
        <taxon>Eukaryota</taxon>
        <taxon>Fungi</taxon>
        <taxon>Dikarya</taxon>
        <taxon>Ascomycota</taxon>
        <taxon>Pezizomycotina</taxon>
        <taxon>Dothideomycetes</taxon>
        <taxon>Dothideomycetes incertae sedis</taxon>
        <taxon>Acrospermales</taxon>
        <taxon>Acrospermaceae</taxon>
        <taxon>Pseudovirgaria</taxon>
    </lineage>
</organism>
<dbReference type="GeneID" id="54490772"/>
<protein>
    <submittedName>
        <fullName evidence="3">Uncharacterized protein</fullName>
    </submittedName>
</protein>
<sequence length="235" mass="24657">MLISARTYIWLAVGALVKIVHGVNVSPYFANATTPTLSYPIVATPHNTEILVISAVQKDLGDPTQPLPIPPLSTPNALSALLPALKTIRSSDVATCWPCDWPSTAVIPGIAPTSATFTTEFITSRLDPSSTSSDPLSVSEPTVTSSRGESVHSTVQSTLWSTSYTIVPSSFTTATSTALSSDLPTESITGGATSSWPPPDWVAPAPTANGADHRSTNNPFLAGTILLFAMTFEML</sequence>
<keyword evidence="2" id="KW-0732">Signal</keyword>
<feature type="signal peptide" evidence="2">
    <location>
        <begin position="1"/>
        <end position="22"/>
    </location>
</feature>
<feature type="compositionally biased region" description="Low complexity" evidence="1">
    <location>
        <begin position="125"/>
        <end position="139"/>
    </location>
</feature>
<evidence type="ECO:0000313" key="3">
    <source>
        <dbReference type="EMBL" id="KAF2752851.1"/>
    </source>
</evidence>
<dbReference type="EMBL" id="ML996591">
    <property type="protein sequence ID" value="KAF2752851.1"/>
    <property type="molecule type" value="Genomic_DNA"/>
</dbReference>
<evidence type="ECO:0000256" key="2">
    <source>
        <dbReference type="SAM" id="SignalP"/>
    </source>
</evidence>
<accession>A0A6A6VUC7</accession>
<evidence type="ECO:0000256" key="1">
    <source>
        <dbReference type="SAM" id="MobiDB-lite"/>
    </source>
</evidence>
<reference evidence="3" key="1">
    <citation type="journal article" date="2020" name="Stud. Mycol.">
        <title>101 Dothideomycetes genomes: a test case for predicting lifestyles and emergence of pathogens.</title>
        <authorList>
            <person name="Haridas S."/>
            <person name="Albert R."/>
            <person name="Binder M."/>
            <person name="Bloem J."/>
            <person name="Labutti K."/>
            <person name="Salamov A."/>
            <person name="Andreopoulos B."/>
            <person name="Baker S."/>
            <person name="Barry K."/>
            <person name="Bills G."/>
            <person name="Bluhm B."/>
            <person name="Cannon C."/>
            <person name="Castanera R."/>
            <person name="Culley D."/>
            <person name="Daum C."/>
            <person name="Ezra D."/>
            <person name="Gonzalez J."/>
            <person name="Henrissat B."/>
            <person name="Kuo A."/>
            <person name="Liang C."/>
            <person name="Lipzen A."/>
            <person name="Lutzoni F."/>
            <person name="Magnuson J."/>
            <person name="Mondo S."/>
            <person name="Nolan M."/>
            <person name="Ohm R."/>
            <person name="Pangilinan J."/>
            <person name="Park H.-J."/>
            <person name="Ramirez L."/>
            <person name="Alfaro M."/>
            <person name="Sun H."/>
            <person name="Tritt A."/>
            <person name="Yoshinaga Y."/>
            <person name="Zwiers L.-H."/>
            <person name="Turgeon B."/>
            <person name="Goodwin S."/>
            <person name="Spatafora J."/>
            <person name="Crous P."/>
            <person name="Grigoriev I."/>
        </authorList>
    </citation>
    <scope>NUCLEOTIDE SEQUENCE</scope>
    <source>
        <strain evidence="3">CBS 121739</strain>
    </source>
</reference>
<name>A0A6A6VUC7_9PEZI</name>
<evidence type="ECO:0000313" key="4">
    <source>
        <dbReference type="Proteomes" id="UP000799437"/>
    </source>
</evidence>
<gene>
    <name evidence="3" type="ORF">EJ05DRAFT_542321</name>
</gene>
<proteinExistence type="predicted"/>